<reference evidence="4" key="1">
    <citation type="submission" date="2024-04" db="EMBL/GenBank/DDBJ databases">
        <authorList>
            <person name="Shaw F."/>
            <person name="Minotto A."/>
        </authorList>
    </citation>
    <scope>NUCLEOTIDE SEQUENCE [LARGE SCALE GENOMIC DNA]</scope>
</reference>
<dbReference type="SUPFAM" id="SSF56112">
    <property type="entry name" value="Protein kinase-like (PK-like)"/>
    <property type="match status" value="1"/>
</dbReference>
<evidence type="ECO:0000313" key="4">
    <source>
        <dbReference type="Proteomes" id="UP001497453"/>
    </source>
</evidence>
<keyword evidence="4" id="KW-1185">Reference proteome</keyword>
<feature type="region of interest" description="Disordered" evidence="1">
    <location>
        <begin position="640"/>
        <end position="676"/>
    </location>
</feature>
<organism evidence="3 4">
    <name type="scientific">Somion occarium</name>
    <dbReference type="NCBI Taxonomy" id="3059160"/>
    <lineage>
        <taxon>Eukaryota</taxon>
        <taxon>Fungi</taxon>
        <taxon>Dikarya</taxon>
        <taxon>Basidiomycota</taxon>
        <taxon>Agaricomycotina</taxon>
        <taxon>Agaricomycetes</taxon>
        <taxon>Polyporales</taxon>
        <taxon>Cerrenaceae</taxon>
        <taxon>Somion</taxon>
    </lineage>
</organism>
<dbReference type="InterPro" id="IPR040976">
    <property type="entry name" value="Pkinase_fungal"/>
</dbReference>
<feature type="compositionally biased region" description="Low complexity" evidence="1">
    <location>
        <begin position="275"/>
        <end position="297"/>
    </location>
</feature>
<feature type="compositionally biased region" description="Basic and acidic residues" evidence="1">
    <location>
        <begin position="265"/>
        <end position="274"/>
    </location>
</feature>
<dbReference type="PANTHER" id="PTHR38248">
    <property type="entry name" value="FUNK1 6"/>
    <property type="match status" value="1"/>
</dbReference>
<proteinExistence type="predicted"/>
<sequence>MVLFPRFWRGLPYPPEYLADVYREMDMVEDPNLYKAHDTPVPPPPALSAPTLRQSAPASIDKFYRPSEPLLVRSPFGLATKGAKGYEDKLVKGLIKTQFQDKTDIDYDVIDFVQHVWKFKPEDIPYSSYELDRANCHSYAKLEYERIDGISYQEITGERACCSAFENIIRGVCHELTPAIPSDEREFPLVFSFLHDRTPKGDYGKFKPDFGYAPAVEVNEHTWAHWGAYGELKKKRVTPNMRPTTRIVVTKTMIERLVKEWELRQEPDKRKDTDSSSSVSTSSHATPSSVASPTTQSQKRKAKAPAEPRASKRTKTSHGTRKSVDLTGNEIQSAKYANELLSHGIRNYATGFLVEETSMSLWYVDRMGLVKSRSFDIFRNPQLFLLVIAALHFANRAQLGMNPLIEFPPGVFQSYDRAVLRLPRAVDHAKEPVEELTFGLRITKAKPLVVAYGALGRGTTIIPVKAQGRARELFGSENLVVKMSWQPINREDTEDQLIRVIRRKLGKRKKTRRYLKHIVDLKCSLDLTDAELDLPRASMMVPEAYEPRLFRVLILREYLPLEYVRSLDDFRRIFIAAVKAHHKVYEIVGVLHCDISAGNVVFYRDNVGHAIGVLADWDLAAYKLNPDDVEKWMQLVEAKGTERPSQCSESQGDKDSDATLPDGDSSPLDNHGKRGPRYRTGTGPFMAFDLLDSLPVFHGYRHDLESFFYLLCYFCATFNPPKPSESKGTFRFLAGWENGNLSAVAKAKTDFLLRKKDNPEDKLDAFDSLFENTHKDYRSVVFKWIYPLRNQFKVVTRVSVDISATIGDMREEKKKGNVRKERQLAKMLKKQCADADECFTYEKFMDVVLS</sequence>
<dbReference type="EMBL" id="OZ037953">
    <property type="protein sequence ID" value="CAL1698453.1"/>
    <property type="molecule type" value="Genomic_DNA"/>
</dbReference>
<gene>
    <name evidence="3" type="ORF">GFSPODELE1_LOCUS2162</name>
</gene>
<protein>
    <recommendedName>
        <fullName evidence="2">Fungal-type protein kinase domain-containing protein</fullName>
    </recommendedName>
</protein>
<evidence type="ECO:0000259" key="2">
    <source>
        <dbReference type="Pfam" id="PF17667"/>
    </source>
</evidence>
<dbReference type="Pfam" id="PF17667">
    <property type="entry name" value="Pkinase_fungal"/>
    <property type="match status" value="2"/>
</dbReference>
<feature type="compositionally biased region" description="Basic residues" evidence="1">
    <location>
        <begin position="311"/>
        <end position="321"/>
    </location>
</feature>
<evidence type="ECO:0000256" key="1">
    <source>
        <dbReference type="SAM" id="MobiDB-lite"/>
    </source>
</evidence>
<evidence type="ECO:0000313" key="3">
    <source>
        <dbReference type="EMBL" id="CAL1698453.1"/>
    </source>
</evidence>
<dbReference type="InterPro" id="IPR011009">
    <property type="entry name" value="Kinase-like_dom_sf"/>
</dbReference>
<feature type="domain" description="Fungal-type protein kinase" evidence="2">
    <location>
        <begin position="669"/>
        <end position="715"/>
    </location>
</feature>
<dbReference type="Gene3D" id="1.10.510.10">
    <property type="entry name" value="Transferase(Phosphotransferase) domain 1"/>
    <property type="match status" value="1"/>
</dbReference>
<accession>A0ABP1CUS8</accession>
<name>A0ABP1CUS8_9APHY</name>
<dbReference type="PANTHER" id="PTHR38248:SF2">
    <property type="entry name" value="FUNK1 11"/>
    <property type="match status" value="1"/>
</dbReference>
<feature type="domain" description="Fungal-type protein kinase" evidence="2">
    <location>
        <begin position="327"/>
        <end position="621"/>
    </location>
</feature>
<feature type="region of interest" description="Disordered" evidence="1">
    <location>
        <begin position="265"/>
        <end position="327"/>
    </location>
</feature>
<dbReference type="Proteomes" id="UP001497453">
    <property type="component" value="Chromosome 10"/>
</dbReference>